<protein>
    <recommendedName>
        <fullName evidence="2">Reverse transcriptase domain-containing protein</fullName>
    </recommendedName>
</protein>
<dbReference type="Proteomes" id="UP000230750">
    <property type="component" value="Unassembled WGS sequence"/>
</dbReference>
<keyword evidence="4" id="KW-1185">Reference proteome</keyword>
<feature type="domain" description="Reverse transcriptase" evidence="2">
    <location>
        <begin position="532"/>
        <end position="803"/>
    </location>
</feature>
<sequence length="817" mass="93995">MASTSLPPTSPSTSRMEEDGFTIVTKRKRSPAKTQTQPDKIRRQYQMEDHSPAATPTETTATDSSSPKHANSSSPKHANRFSTVNRYQFPVVITNLPDSLRTPQTFARYIEQEFPTVSFTGIQTTIKKDIIIGAANITSQSTLLKSWQPTEGRTPIARLPVSTTPVQRKPEVIVTRIHHNIPAEEILQEIQSQGYKAKACRRFFRKGTDTPIWKVAVTLKTCLRCGGTHSLAECTTPREQPNCANCNQQHIASYKGCPSYLKTARQQQLKSTRNPASSPRFNMTANQEDIIKQLQDQHDKQLIEINLKHQREIADLKAKHDTLLKKTHEDNTAFFHQMREHTTKQIEIIKEDISYFTADILMTIATSGTKEPDLDTHLHSIITQKMKSHLDAKDFWKTVNKIFNIKSKHRNIPTLNYEGHAATTDKERAETIRNYFSTVHSIPDKPQYNKNIYKLAHFIKRGYHSTYYPQEDVSEEEDQGHEEYTQEITPDDIHNILKHASNTSPGRDGIQYLHLKAAPPILLEALSMIYTASFKIGHIPKIWKSATTIVIPKPGKDHKHPGSYRPISLLPVLGKCLEKIIARRLYKFIEDYNIIPDSQAGIRRNRSTTDQLFHFLQHTSTHRTKGHHTIAAFFDAEKAFDRMWHEGLLLKLRKYNLPTKLTRWIASFLSHRTTNFKIGSSFSSPLHITTGTPQGSTISPILYTMYVGDIPQPENRFTQISQYADDIAIWTSHINPVRTEEYLQQYINRINQWCHDWRLELNPKKSQILYIAKHNRLRRQPYLTLNNAIIPVTNQVRFLGIHIDRWLTLGYQHRLTH</sequence>
<dbReference type="InterPro" id="IPR043502">
    <property type="entry name" value="DNA/RNA_pol_sf"/>
</dbReference>
<name>A0A2G8KWY0_STIJA</name>
<evidence type="ECO:0000313" key="3">
    <source>
        <dbReference type="EMBL" id="PIK52472.1"/>
    </source>
</evidence>
<organism evidence="3 4">
    <name type="scientific">Stichopus japonicus</name>
    <name type="common">Sea cucumber</name>
    <dbReference type="NCBI Taxonomy" id="307972"/>
    <lineage>
        <taxon>Eukaryota</taxon>
        <taxon>Metazoa</taxon>
        <taxon>Echinodermata</taxon>
        <taxon>Eleutherozoa</taxon>
        <taxon>Echinozoa</taxon>
        <taxon>Holothuroidea</taxon>
        <taxon>Aspidochirotacea</taxon>
        <taxon>Aspidochirotida</taxon>
        <taxon>Stichopodidae</taxon>
        <taxon>Apostichopus</taxon>
    </lineage>
</organism>
<dbReference type="SUPFAM" id="SSF56672">
    <property type="entry name" value="DNA/RNA polymerases"/>
    <property type="match status" value="1"/>
</dbReference>
<evidence type="ECO:0000313" key="4">
    <source>
        <dbReference type="Proteomes" id="UP000230750"/>
    </source>
</evidence>
<dbReference type="Pfam" id="PF00078">
    <property type="entry name" value="RVT_1"/>
    <property type="match status" value="1"/>
</dbReference>
<comment type="caution">
    <text evidence="3">The sequence shown here is derived from an EMBL/GenBank/DDBJ whole genome shotgun (WGS) entry which is preliminary data.</text>
</comment>
<accession>A0A2G8KWY0</accession>
<dbReference type="AlphaFoldDB" id="A0A2G8KWY0"/>
<feature type="region of interest" description="Disordered" evidence="1">
    <location>
        <begin position="1"/>
        <end position="81"/>
    </location>
</feature>
<dbReference type="InterPro" id="IPR043128">
    <property type="entry name" value="Rev_trsase/Diguanyl_cyclase"/>
</dbReference>
<dbReference type="EMBL" id="MRZV01000327">
    <property type="protein sequence ID" value="PIK52472.1"/>
    <property type="molecule type" value="Genomic_DNA"/>
</dbReference>
<dbReference type="PROSITE" id="PS50878">
    <property type="entry name" value="RT_POL"/>
    <property type="match status" value="1"/>
</dbReference>
<feature type="compositionally biased region" description="Basic and acidic residues" evidence="1">
    <location>
        <begin position="39"/>
        <end position="51"/>
    </location>
</feature>
<dbReference type="CDD" id="cd01650">
    <property type="entry name" value="RT_nLTR_like"/>
    <property type="match status" value="1"/>
</dbReference>
<dbReference type="PANTHER" id="PTHR19446">
    <property type="entry name" value="REVERSE TRANSCRIPTASES"/>
    <property type="match status" value="1"/>
</dbReference>
<feature type="compositionally biased region" description="Low complexity" evidence="1">
    <location>
        <begin position="52"/>
        <end position="76"/>
    </location>
</feature>
<dbReference type="OrthoDB" id="411871at2759"/>
<dbReference type="InterPro" id="IPR000477">
    <property type="entry name" value="RT_dom"/>
</dbReference>
<reference evidence="3 4" key="1">
    <citation type="journal article" date="2017" name="PLoS Biol.">
        <title>The sea cucumber genome provides insights into morphological evolution and visceral regeneration.</title>
        <authorList>
            <person name="Zhang X."/>
            <person name="Sun L."/>
            <person name="Yuan J."/>
            <person name="Sun Y."/>
            <person name="Gao Y."/>
            <person name="Zhang L."/>
            <person name="Li S."/>
            <person name="Dai H."/>
            <person name="Hamel J.F."/>
            <person name="Liu C."/>
            <person name="Yu Y."/>
            <person name="Liu S."/>
            <person name="Lin W."/>
            <person name="Guo K."/>
            <person name="Jin S."/>
            <person name="Xu P."/>
            <person name="Storey K.B."/>
            <person name="Huan P."/>
            <person name="Zhang T."/>
            <person name="Zhou Y."/>
            <person name="Zhang J."/>
            <person name="Lin C."/>
            <person name="Li X."/>
            <person name="Xing L."/>
            <person name="Huo D."/>
            <person name="Sun M."/>
            <person name="Wang L."/>
            <person name="Mercier A."/>
            <person name="Li F."/>
            <person name="Yang H."/>
            <person name="Xiang J."/>
        </authorList>
    </citation>
    <scope>NUCLEOTIDE SEQUENCE [LARGE SCALE GENOMIC DNA]</scope>
    <source>
        <strain evidence="3">Shaxun</strain>
        <tissue evidence="3">Muscle</tissue>
    </source>
</reference>
<gene>
    <name evidence="3" type="ORF">BSL78_10630</name>
</gene>
<dbReference type="Gene3D" id="3.30.70.270">
    <property type="match status" value="1"/>
</dbReference>
<evidence type="ECO:0000256" key="1">
    <source>
        <dbReference type="SAM" id="MobiDB-lite"/>
    </source>
</evidence>
<evidence type="ECO:0000259" key="2">
    <source>
        <dbReference type="PROSITE" id="PS50878"/>
    </source>
</evidence>
<feature type="compositionally biased region" description="Low complexity" evidence="1">
    <location>
        <begin position="1"/>
        <end position="14"/>
    </location>
</feature>
<proteinExistence type="predicted"/>